<organism evidence="6 7">
    <name type="scientific">Lachancea dasiensis</name>
    <dbReference type="NCBI Taxonomy" id="1072105"/>
    <lineage>
        <taxon>Eukaryota</taxon>
        <taxon>Fungi</taxon>
        <taxon>Dikarya</taxon>
        <taxon>Ascomycota</taxon>
        <taxon>Saccharomycotina</taxon>
        <taxon>Saccharomycetes</taxon>
        <taxon>Saccharomycetales</taxon>
        <taxon>Saccharomycetaceae</taxon>
        <taxon>Lachancea</taxon>
    </lineage>
</organism>
<name>A0A1G4JAK0_9SACH</name>
<keyword evidence="1" id="KW-0813">Transport</keyword>
<feature type="domain" description="Mon2/Sec7/BIG1-like HUS" evidence="3">
    <location>
        <begin position="200"/>
        <end position="359"/>
    </location>
</feature>
<dbReference type="GO" id="GO:0031901">
    <property type="term" value="C:early endosome membrane"/>
    <property type="evidence" value="ECO:0007669"/>
    <property type="project" value="EnsemblFungi"/>
</dbReference>
<feature type="domain" description="Mon2/Sec7/BIG1-like dimerisation and cyclophilin-binding" evidence="5">
    <location>
        <begin position="9"/>
        <end position="175"/>
    </location>
</feature>
<feature type="domain" description="Mon2 C-terminal" evidence="4">
    <location>
        <begin position="905"/>
        <end position="1048"/>
    </location>
</feature>
<evidence type="ECO:0000313" key="7">
    <source>
        <dbReference type="Proteomes" id="UP000190274"/>
    </source>
</evidence>
<dbReference type="InterPro" id="IPR032817">
    <property type="entry name" value="Mon2_C"/>
</dbReference>
<reference evidence="7" key="1">
    <citation type="submission" date="2016-03" db="EMBL/GenBank/DDBJ databases">
        <authorList>
            <person name="Devillers H."/>
        </authorList>
    </citation>
    <scope>NUCLEOTIDE SEQUENCE [LARGE SCALE GENOMIC DNA]</scope>
</reference>
<proteinExistence type="predicted"/>
<evidence type="ECO:0000259" key="5">
    <source>
        <dbReference type="Pfam" id="PF16213"/>
    </source>
</evidence>
<dbReference type="OrthoDB" id="294853at2759"/>
<dbReference type="Pfam" id="PF16213">
    <property type="entry name" value="DCB"/>
    <property type="match status" value="1"/>
</dbReference>
<dbReference type="GO" id="GO:0042147">
    <property type="term" value="P:retrograde transport, endosome to Golgi"/>
    <property type="evidence" value="ECO:0007669"/>
    <property type="project" value="EnsemblFungi"/>
</dbReference>
<dbReference type="GO" id="GO:0006895">
    <property type="term" value="P:Golgi to endosome transport"/>
    <property type="evidence" value="ECO:0007669"/>
    <property type="project" value="EnsemblFungi"/>
</dbReference>
<dbReference type="GO" id="GO:0005085">
    <property type="term" value="F:guanyl-nucleotide exchange factor activity"/>
    <property type="evidence" value="ECO:0007669"/>
    <property type="project" value="EnsemblFungi"/>
</dbReference>
<evidence type="ECO:0000313" key="6">
    <source>
        <dbReference type="EMBL" id="SCU86831.1"/>
    </source>
</evidence>
<evidence type="ECO:0000259" key="4">
    <source>
        <dbReference type="Pfam" id="PF16206"/>
    </source>
</evidence>
<gene>
    <name evidence="6" type="ORF">LADA_0E00540G</name>
</gene>
<dbReference type="GO" id="GO:0006623">
    <property type="term" value="P:protein targeting to vacuole"/>
    <property type="evidence" value="ECO:0007669"/>
    <property type="project" value="EnsemblFungi"/>
</dbReference>
<evidence type="ECO:0000256" key="2">
    <source>
        <dbReference type="ARBA" id="ARBA00022927"/>
    </source>
</evidence>
<dbReference type="EMBL" id="LT598455">
    <property type="protein sequence ID" value="SCU86831.1"/>
    <property type="molecule type" value="Genomic_DNA"/>
</dbReference>
<dbReference type="Pfam" id="PF16206">
    <property type="entry name" value="Mon2_C"/>
    <property type="match status" value="1"/>
</dbReference>
<dbReference type="STRING" id="1266660.A0A1G4JAK0"/>
<dbReference type="Proteomes" id="UP000190274">
    <property type="component" value="Chromosome E"/>
</dbReference>
<evidence type="ECO:0000256" key="1">
    <source>
        <dbReference type="ARBA" id="ARBA00022448"/>
    </source>
</evidence>
<protein>
    <submittedName>
        <fullName evidence="6">LADA_0E00540g1_1</fullName>
    </submittedName>
</protein>
<sequence length="1614" mass="181558">MSTTVPYGKFAEQLYRDLHALSTEAKRRNAEIKVASDKSQEILRIVKGFDDLARHPDFVAPFVLSCSSRNAKLTTISMQCFQKLATVNCIPDQKIEDVLNAFIESAHLAVEIQLKVLQVIPIFFKTYSTVVTGKLCSKILKCCSILLRQPNKTPMVVGTASATLQQLINDILERAIKPEVNQTLSVATGNTESMMVGPFRHDANRLFYDLCSLKGTSINHTNVLLNIESIPEDYGLEILESVLSNHHILLCECADLQFILRTKAVPLFLRSISSSRNFSIVIRSARCLLMLVRPEFLKVLELELEIIIFLLINIVSNDIESPLWKKLVALELFQLLCKNFSLLLGLFKFYDMLPDRKDILSNLLKSFQNLLASRENQSYLNISLTLDKGDTPLISQESSSAKVPLIELFDKPNPPLVDQTYSVYLILSIVNQISEGIGAYAVALNQKEIGQKETDIFKTLYNTLFPDLFSLHKSFLYSTTLDTPLFHSTIRALQKLSHASGILELSDTLENCLNLFGVATVEACTPTSAVKSTTASDQNLSTATAMLNTISGSLIGHAQNAAGSSEALLPQAYSIHPRTISVFRALVSLSVSLGPSFNAQHWDSFLKTWQWMSFFLSEQSNDFEDSRSILNNSQSSQVTSSDINAAKTSIVKFCESTQNYSNTGFIILVQAIIKESTNCALQKKKNGDVEGQLPTSSDGKILNCAYNEDFFLVQLGELSRLNMSRLLKEKKDVSSWDLIIGHLIQEASSRIYDNETLRLCSVDTLNNVVAQAALESSELEPSSSLTPEMVEQKLLTTLVKLIEKILRLERNREAVHNGFIETECDIIFQALRTLKGLLDVFGDSMQTTWGMVFRIINSPFEMIHENAALESSILEEDSSILDLISAKHKGMIQVSFDVFKLIFDDFLQTLPLSSLKSVIDTLLNFVRQERDLNISFSSISQFWLIGDYLRTSISKGKEQFSASQRSEFVASVENGNLARLIMAYGDETREMYYALWLYLLKKLVECTADERIEVKNGAIQTFFRIVDSHSSSFPPWELVIHEVLAPLLLQGGSSDQYLKSVEFINLTLKGLIQLFSLYFSDFSIIPNLESAWELLVRYVAKLLQIPSFELSFVVLKNLRCLLEAMLPVEALPDTIVLELYETWSSYNMVYSDSLKSEFKGKTNFECIGELLTCYPFLHQLLNSRNLLDCQKVETIFNVMNCAARYPLLPEFSSDNQKPSTLQKTVLDSVKVFELQQPLQVELLILTQISTIVALPFETRARIENKLGPRLSSTARKRIPSFEAISYEFCEYLAKRLESFAEVDEQFVNSKRLLKLLKNLSVPIVSKSLIGGSKGTSETLWVRSSRCFRLLCQKVLTFLNNRKAESAVPEDVRDSFYSIFVEVAVTPLKRVSTDIDSATEANDMEEFACYKDILLKSLGPKFPTNKQLEIFVSAVWAGSFFHEVDEIEDAIIKSTDSLDEVAVKLAEFPFDDVLGSTADQISLSKYRAASMCLRTLMEFTIFDEAGYDRLQPICVPFMVSRYAFIMRRYISDVELLNRKPVPKGMKLEMLLVLNGLNQVLKCVCAKGKDSFDSQTVATLQILYPLVLRAIPASHKIPGLQTIVQELSLNFTRLPT</sequence>
<dbReference type="GO" id="GO:0006897">
    <property type="term" value="P:endocytosis"/>
    <property type="evidence" value="ECO:0007669"/>
    <property type="project" value="EnsemblFungi"/>
</dbReference>
<dbReference type="GO" id="GO:0005829">
    <property type="term" value="C:cytosol"/>
    <property type="evidence" value="ECO:0007669"/>
    <property type="project" value="GOC"/>
</dbReference>
<evidence type="ECO:0000259" key="3">
    <source>
        <dbReference type="Pfam" id="PF12783"/>
    </source>
</evidence>
<dbReference type="GO" id="GO:0005802">
    <property type="term" value="C:trans-Golgi network"/>
    <property type="evidence" value="ECO:0007669"/>
    <property type="project" value="EnsemblFungi"/>
</dbReference>
<dbReference type="InterPro" id="IPR032629">
    <property type="entry name" value="DCB_dom"/>
</dbReference>
<dbReference type="InterPro" id="IPR032691">
    <property type="entry name" value="Mon2/Sec7/BIG1-like_HUS"/>
</dbReference>
<keyword evidence="2" id="KW-0653">Protein transport</keyword>
<dbReference type="Pfam" id="PF12783">
    <property type="entry name" value="Sec7-like_HUS"/>
    <property type="match status" value="1"/>
</dbReference>
<accession>A0A1G4JAK0</accession>
<keyword evidence="7" id="KW-1185">Reference proteome</keyword>